<dbReference type="RefSeq" id="WP_191769847.1">
    <property type="nucleotide sequence ID" value="NZ_JACSRA010000031.1"/>
</dbReference>
<dbReference type="Proteomes" id="UP000627781">
    <property type="component" value="Unassembled WGS sequence"/>
</dbReference>
<evidence type="ECO:0000313" key="2">
    <source>
        <dbReference type="Proteomes" id="UP000627781"/>
    </source>
</evidence>
<keyword evidence="2" id="KW-1185">Reference proteome</keyword>
<evidence type="ECO:0000313" key="1">
    <source>
        <dbReference type="EMBL" id="MBD7912939.1"/>
    </source>
</evidence>
<name>A0ABR8PXS6_9CLOT</name>
<organism evidence="1 2">
    <name type="scientific">Clostridium cibarium</name>
    <dbReference type="NCBI Taxonomy" id="2762247"/>
    <lineage>
        <taxon>Bacteria</taxon>
        <taxon>Bacillati</taxon>
        <taxon>Bacillota</taxon>
        <taxon>Clostridia</taxon>
        <taxon>Eubacteriales</taxon>
        <taxon>Clostridiaceae</taxon>
        <taxon>Clostridium</taxon>
    </lineage>
</organism>
<sequence>MINSKSIITQEAYYENLVIKYNPQNGFYKKIVVVNQADLLKQVYSIIAQYLKEPITLIQEQYEEVEHFWAGEGEYYLLISPYFFGQGVAVNLEKL</sequence>
<proteinExistence type="predicted"/>
<dbReference type="EMBL" id="JACSRA010000031">
    <property type="protein sequence ID" value="MBD7912939.1"/>
    <property type="molecule type" value="Genomic_DNA"/>
</dbReference>
<accession>A0ABR8PXS6</accession>
<protein>
    <submittedName>
        <fullName evidence="1">Uncharacterized protein</fullName>
    </submittedName>
</protein>
<reference evidence="1 2" key="1">
    <citation type="submission" date="2020-08" db="EMBL/GenBank/DDBJ databases">
        <title>A Genomic Blueprint of the Chicken Gut Microbiome.</title>
        <authorList>
            <person name="Gilroy R."/>
            <person name="Ravi A."/>
            <person name="Getino M."/>
            <person name="Pursley I."/>
            <person name="Horton D.L."/>
            <person name="Alikhan N.-F."/>
            <person name="Baker D."/>
            <person name="Gharbi K."/>
            <person name="Hall N."/>
            <person name="Watson M."/>
            <person name="Adriaenssens E.M."/>
            <person name="Foster-Nyarko E."/>
            <person name="Jarju S."/>
            <person name="Secka A."/>
            <person name="Antonio M."/>
            <person name="Oren A."/>
            <person name="Chaudhuri R."/>
            <person name="La Ragione R.M."/>
            <person name="Hildebrand F."/>
            <person name="Pallen M.J."/>
        </authorList>
    </citation>
    <scope>NUCLEOTIDE SEQUENCE [LARGE SCALE GENOMIC DNA]</scope>
    <source>
        <strain evidence="1 2">Sa3CVN1</strain>
    </source>
</reference>
<comment type="caution">
    <text evidence="1">The sequence shown here is derived from an EMBL/GenBank/DDBJ whole genome shotgun (WGS) entry which is preliminary data.</text>
</comment>
<gene>
    <name evidence="1" type="ORF">H9661_16425</name>
</gene>